<organism evidence="2 3">
    <name type="scientific">Fomitopsis schrenkii</name>
    <name type="common">Brown rot fungus</name>
    <dbReference type="NCBI Taxonomy" id="2126942"/>
    <lineage>
        <taxon>Eukaryota</taxon>
        <taxon>Fungi</taxon>
        <taxon>Dikarya</taxon>
        <taxon>Basidiomycota</taxon>
        <taxon>Agaricomycotina</taxon>
        <taxon>Agaricomycetes</taxon>
        <taxon>Polyporales</taxon>
        <taxon>Fomitopsis</taxon>
    </lineage>
</organism>
<dbReference type="AlphaFoldDB" id="S8F0N5"/>
<dbReference type="EMBL" id="KE504208">
    <property type="protein sequence ID" value="EPS95385.1"/>
    <property type="molecule type" value="Genomic_DNA"/>
</dbReference>
<dbReference type="OrthoDB" id="2554322at2759"/>
<evidence type="ECO:0000256" key="1">
    <source>
        <dbReference type="SAM" id="MobiDB-lite"/>
    </source>
</evidence>
<keyword evidence="3" id="KW-1185">Reference proteome</keyword>
<sequence>MKSTREKDRQPTSPYGTSMSLNRSSPRRPSLASIFRIGQKSKANANSNEQSSDDLRSSNPSSATSAGPSRMTEEEGEEDWDQVETAFDLEKAAVQLLEGPPAPDTTGTATVRGRLKKDRGKGKSPYLTQRQPHGCPITPRSPEASQSSVWSPEPSPRRSTSVLPPPTNPLSSPTSRFKQLTNRKARPPSRGTERSSGPSPSPSSRRQSSGSRPHVPKGPQTGSVRSAPPPGITSPEPGLGISGLSESKLAMTPENIRPLLENAREVHARCAECILELRALLSTSVQLVGSTHGSASAESHSRVVSPMAPPPLPNS</sequence>
<feature type="compositionally biased region" description="Basic and acidic residues" evidence="1">
    <location>
        <begin position="1"/>
        <end position="10"/>
    </location>
</feature>
<feature type="region of interest" description="Disordered" evidence="1">
    <location>
        <begin position="292"/>
        <end position="315"/>
    </location>
</feature>
<dbReference type="Proteomes" id="UP000015241">
    <property type="component" value="Unassembled WGS sequence"/>
</dbReference>
<feature type="compositionally biased region" description="Low complexity" evidence="1">
    <location>
        <begin position="188"/>
        <end position="213"/>
    </location>
</feature>
<reference evidence="2 3" key="1">
    <citation type="journal article" date="2012" name="Science">
        <title>The Paleozoic origin of enzymatic lignin decomposition reconstructed from 31 fungal genomes.</title>
        <authorList>
            <person name="Floudas D."/>
            <person name="Binder M."/>
            <person name="Riley R."/>
            <person name="Barry K."/>
            <person name="Blanchette R.A."/>
            <person name="Henrissat B."/>
            <person name="Martinez A.T."/>
            <person name="Otillar R."/>
            <person name="Spatafora J.W."/>
            <person name="Yadav J.S."/>
            <person name="Aerts A."/>
            <person name="Benoit I."/>
            <person name="Boyd A."/>
            <person name="Carlson A."/>
            <person name="Copeland A."/>
            <person name="Coutinho P.M."/>
            <person name="de Vries R.P."/>
            <person name="Ferreira P."/>
            <person name="Findley K."/>
            <person name="Foster B."/>
            <person name="Gaskell J."/>
            <person name="Glotzer D."/>
            <person name="Gorecki P."/>
            <person name="Heitman J."/>
            <person name="Hesse C."/>
            <person name="Hori C."/>
            <person name="Igarashi K."/>
            <person name="Jurgens J.A."/>
            <person name="Kallen N."/>
            <person name="Kersten P."/>
            <person name="Kohler A."/>
            <person name="Kuees U."/>
            <person name="Kumar T.K.A."/>
            <person name="Kuo A."/>
            <person name="LaButti K."/>
            <person name="Larrondo L.F."/>
            <person name="Lindquist E."/>
            <person name="Ling A."/>
            <person name="Lombard V."/>
            <person name="Lucas S."/>
            <person name="Lundell T."/>
            <person name="Martin R."/>
            <person name="McLaughlin D.J."/>
            <person name="Morgenstern I."/>
            <person name="Morin E."/>
            <person name="Murat C."/>
            <person name="Nagy L.G."/>
            <person name="Nolan M."/>
            <person name="Ohm R.A."/>
            <person name="Patyshakuliyeva A."/>
            <person name="Rokas A."/>
            <person name="Ruiz-Duenas F.J."/>
            <person name="Sabat G."/>
            <person name="Salamov A."/>
            <person name="Samejima M."/>
            <person name="Schmutz J."/>
            <person name="Slot J.C."/>
            <person name="St John F."/>
            <person name="Stenlid J."/>
            <person name="Sun H."/>
            <person name="Sun S."/>
            <person name="Syed K."/>
            <person name="Tsang A."/>
            <person name="Wiebenga A."/>
            <person name="Young D."/>
            <person name="Pisabarro A."/>
            <person name="Eastwood D.C."/>
            <person name="Martin F."/>
            <person name="Cullen D."/>
            <person name="Grigoriev I.V."/>
            <person name="Hibbett D.S."/>
        </authorList>
    </citation>
    <scope>NUCLEOTIDE SEQUENCE</scope>
    <source>
        <strain evidence="3">FP-58527</strain>
    </source>
</reference>
<feature type="region of interest" description="Disordered" evidence="1">
    <location>
        <begin position="1"/>
        <end position="244"/>
    </location>
</feature>
<accession>S8F0N5</accession>
<protein>
    <submittedName>
        <fullName evidence="2">Uncharacterized protein</fullName>
    </submittedName>
</protein>
<dbReference type="InParanoid" id="S8F0N5"/>
<dbReference type="HOGENOM" id="CLU_882898_0_0_1"/>
<proteinExistence type="predicted"/>
<name>S8F0N5_FOMSC</name>
<feature type="compositionally biased region" description="Low complexity" evidence="1">
    <location>
        <begin position="18"/>
        <end position="33"/>
    </location>
</feature>
<feature type="compositionally biased region" description="Basic residues" evidence="1">
    <location>
        <begin position="113"/>
        <end position="122"/>
    </location>
</feature>
<dbReference type="eggNOG" id="ENOG502SD3M">
    <property type="taxonomic scope" value="Eukaryota"/>
</dbReference>
<gene>
    <name evidence="2" type="ORF">FOMPIDRAFT_1025812</name>
</gene>
<feature type="compositionally biased region" description="Polar residues" evidence="1">
    <location>
        <begin position="41"/>
        <end position="50"/>
    </location>
</feature>
<evidence type="ECO:0000313" key="2">
    <source>
        <dbReference type="EMBL" id="EPS95385.1"/>
    </source>
</evidence>
<evidence type="ECO:0000313" key="3">
    <source>
        <dbReference type="Proteomes" id="UP000015241"/>
    </source>
</evidence>